<dbReference type="GO" id="GO:0001868">
    <property type="term" value="P:regulation of complement activation, lectin pathway"/>
    <property type="evidence" value="ECO:0007669"/>
    <property type="project" value="UniProtKB-ARBA"/>
</dbReference>
<feature type="domain" description="Fucolectin tachylectin-4 pentraxin-1" evidence="10">
    <location>
        <begin position="71"/>
        <end position="204"/>
    </location>
</feature>
<evidence type="ECO:0000259" key="10">
    <source>
        <dbReference type="SMART" id="SM00607"/>
    </source>
</evidence>
<protein>
    <recommendedName>
        <fullName evidence="10">Fucolectin tachylectin-4 pentraxin-1 domain-containing protein</fullName>
    </recommendedName>
</protein>
<keyword evidence="4" id="KW-0479">Metal-binding</keyword>
<dbReference type="Gene3D" id="2.60.120.260">
    <property type="entry name" value="Galactose-binding domain-like"/>
    <property type="match status" value="1"/>
</dbReference>
<reference evidence="11" key="1">
    <citation type="submission" date="2018-11" db="EMBL/GenBank/DDBJ databases">
        <authorList>
            <person name="Alioto T."/>
            <person name="Alioto T."/>
        </authorList>
    </citation>
    <scope>NUCLEOTIDE SEQUENCE</scope>
</reference>
<feature type="coiled-coil region" evidence="8">
    <location>
        <begin position="28"/>
        <end position="55"/>
    </location>
</feature>
<dbReference type="InterPro" id="IPR051941">
    <property type="entry name" value="BG_Antigen-Binding_Lectin"/>
</dbReference>
<proteinExistence type="inferred from homology"/>
<evidence type="ECO:0000313" key="12">
    <source>
        <dbReference type="Proteomes" id="UP000596742"/>
    </source>
</evidence>
<name>A0A8B6HBE2_MYTGA</name>
<dbReference type="Proteomes" id="UP000596742">
    <property type="component" value="Unassembled WGS sequence"/>
</dbReference>
<dbReference type="EMBL" id="UYJE01009835">
    <property type="protein sequence ID" value="VDI77379.1"/>
    <property type="molecule type" value="Genomic_DNA"/>
</dbReference>
<dbReference type="SMART" id="SM00607">
    <property type="entry name" value="FTP"/>
    <property type="match status" value="1"/>
</dbReference>
<dbReference type="OrthoDB" id="6161740at2759"/>
<keyword evidence="5" id="KW-0430">Lectin</keyword>
<dbReference type="PANTHER" id="PTHR45713:SF15">
    <property type="entry name" value="F5_8 TYPE C DOMAIN-CONTAINING PROTEIN"/>
    <property type="match status" value="1"/>
</dbReference>
<dbReference type="InterPro" id="IPR008979">
    <property type="entry name" value="Galactose-bd-like_sf"/>
</dbReference>
<evidence type="ECO:0000256" key="7">
    <source>
        <dbReference type="ARBA" id="ARBA00023157"/>
    </source>
</evidence>
<evidence type="ECO:0000256" key="3">
    <source>
        <dbReference type="ARBA" id="ARBA00011233"/>
    </source>
</evidence>
<dbReference type="AlphaFoldDB" id="A0A8B6HBE2"/>
<feature type="signal peptide" evidence="9">
    <location>
        <begin position="1"/>
        <end position="19"/>
    </location>
</feature>
<dbReference type="SUPFAM" id="SSF49785">
    <property type="entry name" value="Galactose-binding domain-like"/>
    <property type="match status" value="1"/>
</dbReference>
<keyword evidence="8" id="KW-0175">Coiled coil</keyword>
<keyword evidence="6" id="KW-0106">Calcium</keyword>
<evidence type="ECO:0000256" key="6">
    <source>
        <dbReference type="ARBA" id="ARBA00022837"/>
    </source>
</evidence>
<dbReference type="GO" id="GO:0046872">
    <property type="term" value="F:metal ion binding"/>
    <property type="evidence" value="ECO:0007669"/>
    <property type="project" value="UniProtKB-KW"/>
</dbReference>
<comment type="caution">
    <text evidence="11">The sequence shown here is derived from an EMBL/GenBank/DDBJ whole genome shotgun (WGS) entry which is preliminary data.</text>
</comment>
<comment type="function">
    <text evidence="1">Acts as a defensive agent. Recognizes blood group fucosylated oligosaccharides including A, B, H and Lewis B-type antigens. Does not recognize Lewis A antigen and has low affinity for monovalent haptens.</text>
</comment>
<evidence type="ECO:0000256" key="4">
    <source>
        <dbReference type="ARBA" id="ARBA00022723"/>
    </source>
</evidence>
<sequence length="209" mass="23644">MYFLCLLFSLSSAYQIIVSDKDGETDLCKSVSNDVKNLEQKMTTQLEQILTLLQQSKDNKGIKDVEFVKTLHEVAKGKSTNQSSLYKGKYYPAEWAVDGNTGTFSHTKGEENPYWWVDLGKLYRVKQIVVYSRKDCCGSYLKDMDVTVGPSLNNMSLCTHYKGPASTGGHFNLDCKAAMVGRYVKLSINSKRAYMQLAELKVFAYHQKL</sequence>
<evidence type="ECO:0000313" key="11">
    <source>
        <dbReference type="EMBL" id="VDI77379.1"/>
    </source>
</evidence>
<comment type="similarity">
    <text evidence="2">Belongs to the fucolectin family.</text>
</comment>
<dbReference type="GO" id="GO:0042806">
    <property type="term" value="F:fucose binding"/>
    <property type="evidence" value="ECO:0007669"/>
    <property type="project" value="UniProtKB-ARBA"/>
</dbReference>
<dbReference type="GO" id="GO:0010185">
    <property type="term" value="P:regulation of cellular defense response"/>
    <property type="evidence" value="ECO:0007669"/>
    <property type="project" value="UniProtKB-ARBA"/>
</dbReference>
<comment type="subunit">
    <text evidence="3">Homotrimer.</text>
</comment>
<dbReference type="PANTHER" id="PTHR45713">
    <property type="entry name" value="FTP DOMAIN-CONTAINING PROTEIN"/>
    <property type="match status" value="1"/>
</dbReference>
<evidence type="ECO:0000256" key="2">
    <source>
        <dbReference type="ARBA" id="ARBA00010147"/>
    </source>
</evidence>
<keyword evidence="7" id="KW-1015">Disulfide bond</keyword>
<keyword evidence="9" id="KW-0732">Signal</keyword>
<keyword evidence="12" id="KW-1185">Reference proteome</keyword>
<evidence type="ECO:0000256" key="8">
    <source>
        <dbReference type="SAM" id="Coils"/>
    </source>
</evidence>
<organism evidence="11 12">
    <name type="scientific">Mytilus galloprovincialis</name>
    <name type="common">Mediterranean mussel</name>
    <dbReference type="NCBI Taxonomy" id="29158"/>
    <lineage>
        <taxon>Eukaryota</taxon>
        <taxon>Metazoa</taxon>
        <taxon>Spiralia</taxon>
        <taxon>Lophotrochozoa</taxon>
        <taxon>Mollusca</taxon>
        <taxon>Bivalvia</taxon>
        <taxon>Autobranchia</taxon>
        <taxon>Pteriomorphia</taxon>
        <taxon>Mytilida</taxon>
        <taxon>Mytiloidea</taxon>
        <taxon>Mytilidae</taxon>
        <taxon>Mytilinae</taxon>
        <taxon>Mytilus</taxon>
    </lineage>
</organism>
<dbReference type="Pfam" id="PF22633">
    <property type="entry name" value="F5_F8_type_C_2"/>
    <property type="match status" value="1"/>
</dbReference>
<evidence type="ECO:0000256" key="1">
    <source>
        <dbReference type="ARBA" id="ARBA00002219"/>
    </source>
</evidence>
<gene>
    <name evidence="11" type="ORF">MGAL_10B040370</name>
</gene>
<evidence type="ECO:0000256" key="5">
    <source>
        <dbReference type="ARBA" id="ARBA00022734"/>
    </source>
</evidence>
<evidence type="ECO:0000256" key="9">
    <source>
        <dbReference type="SAM" id="SignalP"/>
    </source>
</evidence>
<feature type="chain" id="PRO_5032373692" description="Fucolectin tachylectin-4 pentraxin-1 domain-containing protein" evidence="9">
    <location>
        <begin position="20"/>
        <end position="209"/>
    </location>
</feature>
<dbReference type="InterPro" id="IPR006585">
    <property type="entry name" value="FTP1"/>
</dbReference>
<accession>A0A8B6HBE2</accession>